<dbReference type="InterPro" id="IPR036259">
    <property type="entry name" value="MFS_trans_sf"/>
</dbReference>
<comment type="similarity">
    <text evidence="2">Belongs to the major facilitator superfamily. Monocarboxylate porter (TC 2.A.1.13) family.</text>
</comment>
<dbReference type="RefSeq" id="XP_682602.1">
    <property type="nucleotide sequence ID" value="XM_677510.1"/>
</dbReference>
<accession>C8VR33</accession>
<sequence>MSFTEEIRTAAARRNEIRNILRANYVGPERAMQASLNEFRHWTPHDVASLFRDFPPLPERRLYPVGPEARYPPPGRRRWAELAAKIATLAVVDTIAVAASPLALATMDAEKRKKTASELLDLNVNMVSSSLFVAPPLSLMEQAGRVGQALCVNRWGQFRMLNSGYAAISHVWAETMGLEYNDEKVDQDERGLLKTHFNKIMGKALQCGYEWVWLDLLAIPKKSDPSTSDARLTEIKTLIINSLDAVYRNADAVIVLDSLTLHLPSADPLVTAGVLVCGMWLTRIWTYQEIKLARKALIVTATHVVEFQDILSTLESQAGQDGDRFYELHRTFARLQSVYGPGINLADIALSCTNRHTKNEVDYARGFYALLGLKWQASWTYQDGIKHIYNSRPQEAAMIASMHGPRGLPNPFTWAPKYLAQLQGKSWKPYYFKCESFGLVGKWYSASVLKLVRACLYEQPGRDDKLAFELLIGNSTGDTEPVVVVTWSKDYTTDLSKWTELISDCKSRLLCADEIVVGESFPTVLLGVCEGDIEPDYGLGAGAMGYVLASGVLVSGNMHSVPKTWLLKTTSLETSSVMLSAGAVVLTDWGIPIVLNHLIEIRYPLPFEKPKLENFKFLPQELETGPTHLANSYQSPKSPSHRFSPIELPRQRMANTSQYLSFLEAGAVGGVGDHFTQLQPPILQKAPSRIQETEADNGIGDEKYPDGGLSAWLVVLGSWCAMVPSMGLLNTFGVLHAWTSKHQLLEYSESKIGWVFGTYAFFLYFGAAQIEYYQILLSFSILGGLSSCCLFTPAISAIGHWFDVRRGLATGIACTAGGLGGVFFSLIVLYVGPVLGFPWAMRIIGIISAVLCGLACLLLRTRLPPNIKAGMAVDFRALRDKGYGLTTLAIWLVEFAAFIPYAYIVSYGLYARIPTDIAYLLCVFLNVGAIPGRALPGIVADKLGRFNVMSLTAIACGICTLALWYCSGTNEGAIVAYAVLYGFWSGAAISLTPVCISQVCKMEDYGKRNGTTFTLVSIGTLTGIPMAGAIQESQNGGFKGLIIFAGVLYLSAAAVFVLARGVVGGWGMKVRF</sequence>
<evidence type="ECO:0000313" key="4">
    <source>
        <dbReference type="EMBL" id="CBF87420.1"/>
    </source>
</evidence>
<dbReference type="Gene3D" id="1.20.1250.20">
    <property type="entry name" value="MFS general substrate transporter like domains"/>
    <property type="match status" value="1"/>
</dbReference>
<accession>Q5AQU7</accession>
<dbReference type="GO" id="GO:0005886">
    <property type="term" value="C:plasma membrane"/>
    <property type="evidence" value="ECO:0000318"/>
    <property type="project" value="GO_Central"/>
</dbReference>
<evidence type="ECO:0000313" key="5">
    <source>
        <dbReference type="Proteomes" id="UP000000560"/>
    </source>
</evidence>
<proteinExistence type="inferred from homology"/>
<feature type="transmembrane region" description="Helical" evidence="3">
    <location>
        <begin position="946"/>
        <end position="965"/>
    </location>
</feature>
<name>Q5AQU7_EMENI</name>
<gene>
    <name evidence="4" type="ORF">ANIA_09333</name>
</gene>
<feature type="transmembrane region" description="Helical" evidence="3">
    <location>
        <begin position="808"/>
        <end position="833"/>
    </location>
</feature>
<evidence type="ECO:0000256" key="3">
    <source>
        <dbReference type="SAM" id="Phobius"/>
    </source>
</evidence>
<dbReference type="InParanoid" id="Q5AQU7"/>
<evidence type="ECO:0000256" key="2">
    <source>
        <dbReference type="ARBA" id="ARBA00006727"/>
    </source>
</evidence>
<dbReference type="AlphaFoldDB" id="Q5AQU7"/>
<reference evidence="5" key="2">
    <citation type="journal article" date="2009" name="Fungal Genet. Biol.">
        <title>The 2008 update of the Aspergillus nidulans genome annotation: a community effort.</title>
        <authorList>
            <person name="Wortman J.R."/>
            <person name="Gilsenan J.M."/>
            <person name="Joardar V."/>
            <person name="Deegan J."/>
            <person name="Clutterbuck J."/>
            <person name="Andersen M.R."/>
            <person name="Archer D."/>
            <person name="Bencina M."/>
            <person name="Braus G."/>
            <person name="Coutinho P."/>
            <person name="von Dohren H."/>
            <person name="Doonan J."/>
            <person name="Driessen A.J."/>
            <person name="Durek P."/>
            <person name="Espeso E."/>
            <person name="Fekete E."/>
            <person name="Flipphi M."/>
            <person name="Estrada C.G."/>
            <person name="Geysens S."/>
            <person name="Goldman G."/>
            <person name="de Groot P.W."/>
            <person name="Hansen K."/>
            <person name="Harris S.D."/>
            <person name="Heinekamp T."/>
            <person name="Helmstaedt K."/>
            <person name="Henrissat B."/>
            <person name="Hofmann G."/>
            <person name="Homan T."/>
            <person name="Horio T."/>
            <person name="Horiuchi H."/>
            <person name="James S."/>
            <person name="Jones M."/>
            <person name="Karaffa L."/>
            <person name="Karanyi Z."/>
            <person name="Kato M."/>
            <person name="Keller N."/>
            <person name="Kelly D.E."/>
            <person name="Kiel J.A."/>
            <person name="Kim J.M."/>
            <person name="van der Klei I.J."/>
            <person name="Klis F.M."/>
            <person name="Kovalchuk A."/>
            <person name="Krasevec N."/>
            <person name="Kubicek C.P."/>
            <person name="Liu B."/>
            <person name="Maccabe A."/>
            <person name="Meyer V."/>
            <person name="Mirabito P."/>
            <person name="Miskei M."/>
            <person name="Mos M."/>
            <person name="Mullins J."/>
            <person name="Nelson D.R."/>
            <person name="Nielsen J."/>
            <person name="Oakley B.R."/>
            <person name="Osmani S.A."/>
            <person name="Pakula T."/>
            <person name="Paszewski A."/>
            <person name="Paulsen I."/>
            <person name="Pilsyk S."/>
            <person name="Pocsi I."/>
            <person name="Punt P.J."/>
            <person name="Ram A.F."/>
            <person name="Ren Q."/>
            <person name="Robellet X."/>
            <person name="Robson G."/>
            <person name="Seiboth B."/>
            <person name="van Solingen P."/>
            <person name="Specht T."/>
            <person name="Sun J."/>
            <person name="Taheri-Talesh N."/>
            <person name="Takeshita N."/>
            <person name="Ussery D."/>
            <person name="vanKuyk P.A."/>
            <person name="Visser H."/>
            <person name="van de Vondervoort P.J."/>
            <person name="de Vries R.P."/>
            <person name="Walton J."/>
            <person name="Xiang X."/>
            <person name="Xiong Y."/>
            <person name="Zeng A.P."/>
            <person name="Brandt B.W."/>
            <person name="Cornell M.J."/>
            <person name="van den Hondel C.A."/>
            <person name="Visser J."/>
            <person name="Oliver S.G."/>
            <person name="Turner G."/>
        </authorList>
    </citation>
    <scope>GENOME REANNOTATION</scope>
    <source>
        <strain evidence="5">FGSC A4 / ATCC 38163 / CBS 112.46 / NRRL 194 / M139</strain>
    </source>
</reference>
<dbReference type="KEGG" id="ani:ANIA_09333"/>
<keyword evidence="3" id="KW-0472">Membrane</keyword>
<feature type="transmembrane region" description="Helical" evidence="3">
    <location>
        <begin position="977"/>
        <end position="1000"/>
    </location>
</feature>
<keyword evidence="3" id="KW-1133">Transmembrane helix</keyword>
<dbReference type="InterPro" id="IPR050327">
    <property type="entry name" value="Proton-linked_MCT"/>
</dbReference>
<dbReference type="OrthoDB" id="5135333at2759"/>
<dbReference type="Pfam" id="PF07690">
    <property type="entry name" value="MFS_1"/>
    <property type="match status" value="1"/>
</dbReference>
<dbReference type="PANTHER" id="PTHR11360:SF240">
    <property type="entry name" value="MONOCARBOXYLATE TRANSPORTER (EUROFUNG)-RELATED"/>
    <property type="match status" value="1"/>
</dbReference>
<dbReference type="GO" id="GO:0022857">
    <property type="term" value="F:transmembrane transporter activity"/>
    <property type="evidence" value="ECO:0000318"/>
    <property type="project" value="GO_Central"/>
</dbReference>
<feature type="transmembrane region" description="Helical" evidence="3">
    <location>
        <begin position="1012"/>
        <end position="1030"/>
    </location>
</feature>
<dbReference type="Proteomes" id="UP000000560">
    <property type="component" value="Chromosome VIII"/>
</dbReference>
<evidence type="ECO:0000256" key="1">
    <source>
        <dbReference type="ARBA" id="ARBA00004141"/>
    </source>
</evidence>
<feature type="transmembrane region" description="Helical" evidence="3">
    <location>
        <begin position="882"/>
        <end position="905"/>
    </location>
</feature>
<feature type="transmembrane region" description="Helical" evidence="3">
    <location>
        <begin position="776"/>
        <end position="796"/>
    </location>
</feature>
<feature type="transmembrane region" description="Helical" evidence="3">
    <location>
        <begin position="839"/>
        <end position="861"/>
    </location>
</feature>
<dbReference type="GeneID" id="2867917"/>
<dbReference type="eggNOG" id="KOG2504">
    <property type="taxonomic scope" value="Eukaryota"/>
</dbReference>
<feature type="transmembrane region" description="Helical" evidence="3">
    <location>
        <begin position="752"/>
        <end position="770"/>
    </location>
</feature>
<keyword evidence="5" id="KW-1185">Reference proteome</keyword>
<feature type="transmembrane region" description="Helical" evidence="3">
    <location>
        <begin position="709"/>
        <end position="732"/>
    </location>
</feature>
<comment type="subcellular location">
    <subcellularLocation>
        <location evidence="1">Membrane</location>
        <topology evidence="1">Multi-pass membrane protein</topology>
    </subcellularLocation>
</comment>
<feature type="transmembrane region" description="Helical" evidence="3">
    <location>
        <begin position="1042"/>
        <end position="1063"/>
    </location>
</feature>
<organism evidence="4 5">
    <name type="scientific">Emericella nidulans (strain FGSC A4 / ATCC 38163 / CBS 112.46 / NRRL 194 / M139)</name>
    <name type="common">Aspergillus nidulans</name>
    <dbReference type="NCBI Taxonomy" id="227321"/>
    <lineage>
        <taxon>Eukaryota</taxon>
        <taxon>Fungi</taxon>
        <taxon>Dikarya</taxon>
        <taxon>Ascomycota</taxon>
        <taxon>Pezizomycotina</taxon>
        <taxon>Eurotiomycetes</taxon>
        <taxon>Eurotiomycetidae</taxon>
        <taxon>Eurotiales</taxon>
        <taxon>Aspergillaceae</taxon>
        <taxon>Aspergillus</taxon>
        <taxon>Aspergillus subgen. Nidulantes</taxon>
    </lineage>
</organism>
<reference evidence="5" key="1">
    <citation type="journal article" date="2005" name="Nature">
        <title>Sequencing of Aspergillus nidulans and comparative analysis with A. fumigatus and A. oryzae.</title>
        <authorList>
            <person name="Galagan J.E."/>
            <person name="Calvo S.E."/>
            <person name="Cuomo C."/>
            <person name="Ma L.J."/>
            <person name="Wortman J.R."/>
            <person name="Batzoglou S."/>
            <person name="Lee S.I."/>
            <person name="Basturkmen M."/>
            <person name="Spevak C.C."/>
            <person name="Clutterbuck J."/>
            <person name="Kapitonov V."/>
            <person name="Jurka J."/>
            <person name="Scazzocchio C."/>
            <person name="Farman M."/>
            <person name="Butler J."/>
            <person name="Purcell S."/>
            <person name="Harris S."/>
            <person name="Braus G.H."/>
            <person name="Draht O."/>
            <person name="Busch S."/>
            <person name="D'Enfert C."/>
            <person name="Bouchier C."/>
            <person name="Goldman G.H."/>
            <person name="Bell-Pedersen D."/>
            <person name="Griffiths-Jones S."/>
            <person name="Doonan J.H."/>
            <person name="Yu J."/>
            <person name="Vienken K."/>
            <person name="Pain A."/>
            <person name="Freitag M."/>
            <person name="Selker E.U."/>
            <person name="Archer D.B."/>
            <person name="Penalva M.A."/>
            <person name="Oakley B.R."/>
            <person name="Momany M."/>
            <person name="Tanaka T."/>
            <person name="Kumagai T."/>
            <person name="Asai K."/>
            <person name="Machida M."/>
            <person name="Nierman W.C."/>
            <person name="Denning D.W."/>
            <person name="Caddick M."/>
            <person name="Hynes M."/>
            <person name="Paoletti M."/>
            <person name="Fischer R."/>
            <person name="Miller B."/>
            <person name="Dyer P."/>
            <person name="Sachs M.S."/>
            <person name="Osmani S.A."/>
            <person name="Birren B.W."/>
        </authorList>
    </citation>
    <scope>NUCLEOTIDE SEQUENCE [LARGE SCALE GENOMIC DNA]</scope>
    <source>
        <strain evidence="5">FGSC A4 / ATCC 38163 / CBS 112.46 / NRRL 194 / M139</strain>
    </source>
</reference>
<protein>
    <submittedName>
        <fullName evidence="4">Monocarboxylate transporter (Eurofung)</fullName>
    </submittedName>
</protein>
<dbReference type="PANTHER" id="PTHR11360">
    <property type="entry name" value="MONOCARBOXYLATE TRANSPORTER"/>
    <property type="match status" value="1"/>
</dbReference>
<keyword evidence="3" id="KW-0812">Transmembrane</keyword>
<dbReference type="InterPro" id="IPR011701">
    <property type="entry name" value="MFS"/>
</dbReference>
<dbReference type="HOGENOM" id="CLU_287425_0_0_1"/>
<feature type="transmembrane region" description="Helical" evidence="3">
    <location>
        <begin position="917"/>
        <end position="934"/>
    </location>
</feature>
<dbReference type="EMBL" id="BN001308">
    <property type="protein sequence ID" value="CBF87420.1"/>
    <property type="molecule type" value="Genomic_DNA"/>
</dbReference>
<dbReference type="SUPFAM" id="SSF103473">
    <property type="entry name" value="MFS general substrate transporter"/>
    <property type="match status" value="1"/>
</dbReference>